<dbReference type="RefSeq" id="WP_058357287.1">
    <property type="nucleotide sequence ID" value="NZ_CABKVG010000010.1"/>
</dbReference>
<protein>
    <recommendedName>
        <fullName evidence="1">DUF6036 domain-containing protein</fullName>
    </recommendedName>
</protein>
<dbReference type="EMBL" id="CP091511">
    <property type="protein sequence ID" value="UOO89040.1"/>
    <property type="molecule type" value="Genomic_DNA"/>
</dbReference>
<feature type="domain" description="DUF6036" evidence="1">
    <location>
        <begin position="87"/>
        <end position="173"/>
    </location>
</feature>
<accession>A0ABY4E2L7</accession>
<proteinExistence type="predicted"/>
<evidence type="ECO:0000313" key="3">
    <source>
        <dbReference type="Proteomes" id="UP000832011"/>
    </source>
</evidence>
<organism evidence="2 3">
    <name type="scientific">Vitreoscilla massiliensis</name>
    <dbReference type="NCBI Taxonomy" id="1689272"/>
    <lineage>
        <taxon>Bacteria</taxon>
        <taxon>Pseudomonadati</taxon>
        <taxon>Pseudomonadota</taxon>
        <taxon>Betaproteobacteria</taxon>
        <taxon>Neisseriales</taxon>
        <taxon>Neisseriaceae</taxon>
        <taxon>Vitreoscilla</taxon>
    </lineage>
</organism>
<dbReference type="InterPro" id="IPR045792">
    <property type="entry name" value="DUF6036"/>
</dbReference>
<evidence type="ECO:0000259" key="1">
    <source>
        <dbReference type="Pfam" id="PF19502"/>
    </source>
</evidence>
<dbReference type="Pfam" id="PF19502">
    <property type="entry name" value="DUF6036"/>
    <property type="match status" value="1"/>
</dbReference>
<dbReference type="Proteomes" id="UP000832011">
    <property type="component" value="Chromosome"/>
</dbReference>
<gene>
    <name evidence="2" type="ORF">LVJ82_16580</name>
</gene>
<keyword evidence="3" id="KW-1185">Reference proteome</keyword>
<name>A0ABY4E2L7_9NEIS</name>
<sequence>MPKILEHINTADPMLKALSDFLLMMDATLPAHQDVHFYLSGGMVVYLYTGCQRTFYIEGEFNRKVYIADGLSLVYRDEGDKERLIRFNKNDNTRFNLMHPNYLQDSLELPFTHLKNMRVHALSALDLCVSKISRLSPIDIEDIQSFVRAGHFSAEELELRAREALAEYIGDLKQYRDNISLAKQYALTA</sequence>
<reference evidence="2 3" key="1">
    <citation type="journal article" date="2022" name="Res Sq">
        <title>Evolution of multicellular longitudinally dividing oral cavity symbionts (Neisseriaceae).</title>
        <authorList>
            <person name="Nyongesa S."/>
            <person name="Weber P."/>
            <person name="Bernet E."/>
            <person name="Pullido F."/>
            <person name="Nieckarz M."/>
            <person name="Delaby M."/>
            <person name="Nieves C."/>
            <person name="Viehboeck T."/>
            <person name="Krause N."/>
            <person name="Rivera-Millot A."/>
            <person name="Nakamura A."/>
            <person name="Vischer N."/>
            <person name="VanNieuwenhze M."/>
            <person name="Brun Y."/>
            <person name="Cava F."/>
            <person name="Bulgheresi S."/>
            <person name="Veyrier F."/>
        </authorList>
    </citation>
    <scope>NUCLEOTIDE SEQUENCE [LARGE SCALE GENOMIC DNA]</scope>
    <source>
        <strain evidence="2 3">SN4</strain>
    </source>
</reference>
<evidence type="ECO:0000313" key="2">
    <source>
        <dbReference type="EMBL" id="UOO89040.1"/>
    </source>
</evidence>